<dbReference type="InterPro" id="IPR050294">
    <property type="entry name" value="RnfB_subfamily"/>
</dbReference>
<dbReference type="EMBL" id="CP127294">
    <property type="protein sequence ID" value="WIX75642.1"/>
    <property type="molecule type" value="Genomic_DNA"/>
</dbReference>
<evidence type="ECO:0000256" key="7">
    <source>
        <dbReference type="ARBA" id="ARBA00022737"/>
    </source>
</evidence>
<dbReference type="InterPro" id="IPR000813">
    <property type="entry name" value="7Fe_ferredoxin"/>
</dbReference>
<sequence>MTYVIAQPCTDVMDKSCIEECPVDCIYEGERALYINPVECVQCGACEPACPMEAVYHKDDLPAEFLPALESNAAFFQLPLAGRTEPLGNPGGAARVGPVGADSEFVAGLPSKAEG</sequence>
<dbReference type="SUPFAM" id="SSF54862">
    <property type="entry name" value="4Fe-4S ferredoxins"/>
    <property type="match status" value="1"/>
</dbReference>
<evidence type="ECO:0000256" key="10">
    <source>
        <dbReference type="ARBA" id="ARBA00023014"/>
    </source>
</evidence>
<reference evidence="14 15" key="1">
    <citation type="submission" date="2023-06" db="EMBL/GenBank/DDBJ databases">
        <authorList>
            <person name="Oyuntsetseg B."/>
            <person name="Kim S.B."/>
        </authorList>
    </citation>
    <scope>NUCLEOTIDE SEQUENCE [LARGE SCALE GENOMIC DNA]</scope>
    <source>
        <strain evidence="14 15">2-15</strain>
    </source>
</reference>
<dbReference type="RefSeq" id="WP_285966407.1">
    <property type="nucleotide sequence ID" value="NZ_CP127294.1"/>
</dbReference>
<dbReference type="InterPro" id="IPR054830">
    <property type="entry name" value="FdxA_Actino"/>
</dbReference>
<keyword evidence="15" id="KW-1185">Reference proteome</keyword>
<organism evidence="14 15">
    <name type="scientific">Amycolatopsis carbonis</name>
    <dbReference type="NCBI Taxonomy" id="715471"/>
    <lineage>
        <taxon>Bacteria</taxon>
        <taxon>Bacillati</taxon>
        <taxon>Actinomycetota</taxon>
        <taxon>Actinomycetes</taxon>
        <taxon>Pseudonocardiales</taxon>
        <taxon>Pseudonocardiaceae</taxon>
        <taxon>Amycolatopsis</taxon>
    </lineage>
</organism>
<dbReference type="GO" id="GO:0051538">
    <property type="term" value="F:3 iron, 4 sulfur cluster binding"/>
    <property type="evidence" value="ECO:0007669"/>
    <property type="project" value="UniProtKB-UniRule"/>
</dbReference>
<evidence type="ECO:0000313" key="14">
    <source>
        <dbReference type="EMBL" id="WIX75642.1"/>
    </source>
</evidence>
<keyword evidence="11 12" id="KW-0003">3Fe-4S</keyword>
<dbReference type="GO" id="GO:0051539">
    <property type="term" value="F:4 iron, 4 sulfur cluster binding"/>
    <property type="evidence" value="ECO:0007669"/>
    <property type="project" value="UniProtKB-UniRule"/>
</dbReference>
<evidence type="ECO:0000256" key="8">
    <source>
        <dbReference type="ARBA" id="ARBA00022982"/>
    </source>
</evidence>
<proteinExistence type="predicted"/>
<comment type="cofactor">
    <cofactor evidence="12">
        <name>[3Fe-4S] cluster</name>
        <dbReference type="ChEBI" id="CHEBI:21137"/>
    </cofactor>
    <text evidence="12">Binds 1 [3Fe-4S] cluster.</text>
</comment>
<dbReference type="GO" id="GO:0046872">
    <property type="term" value="F:metal ion binding"/>
    <property type="evidence" value="ECO:0007669"/>
    <property type="project" value="UniProtKB-UniRule"/>
</dbReference>
<dbReference type="AlphaFoldDB" id="A0A9Y2MUG2"/>
<comment type="cofactor">
    <cofactor evidence="1 12">
        <name>[4Fe-4S] cluster</name>
        <dbReference type="ChEBI" id="CHEBI:49883"/>
    </cofactor>
</comment>
<gene>
    <name evidence="14" type="ORF">QRX50_29585</name>
</gene>
<keyword evidence="6 12" id="KW-0479">Metal-binding</keyword>
<evidence type="ECO:0000256" key="3">
    <source>
        <dbReference type="ARBA" id="ARBA00013529"/>
    </source>
</evidence>
<dbReference type="KEGG" id="acab:QRX50_29585"/>
<dbReference type="Proteomes" id="UP001236014">
    <property type="component" value="Chromosome"/>
</dbReference>
<keyword evidence="5 12" id="KW-0004">4Fe-4S</keyword>
<feature type="domain" description="4Fe-4S ferredoxin-type" evidence="13">
    <location>
        <begin position="31"/>
        <end position="60"/>
    </location>
</feature>
<protein>
    <recommendedName>
        <fullName evidence="3 12">Ferredoxin</fullName>
    </recommendedName>
</protein>
<dbReference type="PANTHER" id="PTHR42859">
    <property type="entry name" value="OXIDOREDUCTASE"/>
    <property type="match status" value="1"/>
</dbReference>
<evidence type="ECO:0000256" key="11">
    <source>
        <dbReference type="ARBA" id="ARBA00023291"/>
    </source>
</evidence>
<evidence type="ECO:0000256" key="9">
    <source>
        <dbReference type="ARBA" id="ARBA00023004"/>
    </source>
</evidence>
<dbReference type="PANTHER" id="PTHR42859:SF2">
    <property type="entry name" value="FERREDOXIN"/>
    <property type="match status" value="1"/>
</dbReference>
<dbReference type="PROSITE" id="PS51379">
    <property type="entry name" value="4FE4S_FER_2"/>
    <property type="match status" value="1"/>
</dbReference>
<dbReference type="InterPro" id="IPR017900">
    <property type="entry name" value="4Fe4S_Fe_S_CS"/>
</dbReference>
<evidence type="ECO:0000256" key="1">
    <source>
        <dbReference type="ARBA" id="ARBA00001966"/>
    </source>
</evidence>
<evidence type="ECO:0000259" key="13">
    <source>
        <dbReference type="PROSITE" id="PS51379"/>
    </source>
</evidence>
<comment type="function">
    <text evidence="2 12">Ferredoxins are iron-sulfur proteins that transfer electrons in a wide variety of metabolic reactions.</text>
</comment>
<dbReference type="GO" id="GO:0009055">
    <property type="term" value="F:electron transfer activity"/>
    <property type="evidence" value="ECO:0007669"/>
    <property type="project" value="UniProtKB-UniRule"/>
</dbReference>
<dbReference type="Gene3D" id="3.30.70.20">
    <property type="match status" value="1"/>
</dbReference>
<dbReference type="PROSITE" id="PS00198">
    <property type="entry name" value="4FE4S_FER_1"/>
    <property type="match status" value="1"/>
</dbReference>
<evidence type="ECO:0000256" key="2">
    <source>
        <dbReference type="ARBA" id="ARBA00003532"/>
    </source>
</evidence>
<evidence type="ECO:0000256" key="4">
    <source>
        <dbReference type="ARBA" id="ARBA00022448"/>
    </source>
</evidence>
<dbReference type="Pfam" id="PF00037">
    <property type="entry name" value="Fer4"/>
    <property type="match status" value="1"/>
</dbReference>
<keyword evidence="7" id="KW-0677">Repeat</keyword>
<evidence type="ECO:0000313" key="15">
    <source>
        <dbReference type="Proteomes" id="UP001236014"/>
    </source>
</evidence>
<evidence type="ECO:0000256" key="5">
    <source>
        <dbReference type="ARBA" id="ARBA00022485"/>
    </source>
</evidence>
<dbReference type="NCBIfam" id="NF045480">
    <property type="entry name" value="FdxA_Actino"/>
    <property type="match status" value="1"/>
</dbReference>
<evidence type="ECO:0000256" key="6">
    <source>
        <dbReference type="ARBA" id="ARBA00022723"/>
    </source>
</evidence>
<dbReference type="PRINTS" id="PR00354">
    <property type="entry name" value="7FE8SFRDOXIN"/>
</dbReference>
<keyword evidence="4 12" id="KW-0813">Transport</keyword>
<accession>A0A9Y2MUG2</accession>
<dbReference type="InterPro" id="IPR017896">
    <property type="entry name" value="4Fe4S_Fe-S-bd"/>
</dbReference>
<keyword evidence="10 12" id="KW-0411">Iron-sulfur</keyword>
<keyword evidence="9 12" id="KW-0408">Iron</keyword>
<evidence type="ECO:0000256" key="12">
    <source>
        <dbReference type="RuleBase" id="RU365098"/>
    </source>
</evidence>
<name>A0A9Y2MUG2_9PSEU</name>
<keyword evidence="8 12" id="KW-0249">Electron transport</keyword>